<dbReference type="RefSeq" id="XP_015657392.1">
    <property type="nucleotide sequence ID" value="XM_015804258.1"/>
</dbReference>
<evidence type="ECO:0000313" key="3">
    <source>
        <dbReference type="Proteomes" id="UP000037923"/>
    </source>
</evidence>
<dbReference type="VEuPathDB" id="TriTrypDB:LpyrH10_12_1950"/>
<protein>
    <submittedName>
        <fullName evidence="2">Uncharacterized protein</fullName>
    </submittedName>
</protein>
<dbReference type="OMA" id="FRPKEDY"/>
<dbReference type="GeneID" id="26906307"/>
<evidence type="ECO:0000256" key="1">
    <source>
        <dbReference type="SAM" id="MobiDB-lite"/>
    </source>
</evidence>
<dbReference type="OrthoDB" id="272923at2759"/>
<keyword evidence="3" id="KW-1185">Reference proteome</keyword>
<sequence>MDTRGLRHLKAYLGDDSAKKARAKRAVDVVPVLAARRSASSATASRSDKGLANTTASPPLSPSVMEYLESRLSAGATYKLSRTQMLLVEALAAPKGVKSGSQASTTAPLSVTRGRASILSEMVDTVALSALELAARTASAQSASLSVNASLPTPPFEMSSLFVLTEDAAKVAEVAQQLEGRYGLTVLRLDDSEAPRYPTFPSPKGGGSKTSKSAAARAKKAKAVAMSTEASAASTAASVVVVVASPAGFLAVNRRSAIWKLIGGFAVLLCLPATQSGSLLSVLAGSEPTSSATPQALNAQRWACLGHVSNIAVMAQEQAWLSAPAVDLLTTLSVTGGDLVSAAADAAAGAEDGDQSVSAAANVVASSRRPVTVHYTVAEGTQRFQFLFSLLKALVPHRGLVVHVATRECATFLYDTLYSFLDELPSYVQIFSDYEGASSFTSMHTSADRQRMCAVFDTVVQAGGQGGKTAAVLISCHGLVPRKGCVFLQYDIIPDLVNYPQFVAEVLTPAAALSASSTAAAAGGKAGTLDVHREKTTRQRKRSVSPPPVADFTGSTAADTPTQKGAAAAEKTSSTTAATPVNYTHILLLLRPNEVRGALGRLRNDAAVRYRLDYHELPNKTGGRYLFIGEKLKSLNKKLFAIQNAAYGAYKATMRVYSTIGPRDVYDETKVALEKVAEEFGYTELPLLDLRLKDTVFRPKEDYFRAARQKQEAERRVYKRFAQDNIIGEEPEPHVADAE</sequence>
<feature type="region of interest" description="Disordered" evidence="1">
    <location>
        <begin position="41"/>
        <end position="62"/>
    </location>
</feature>
<gene>
    <name evidence="2" type="ORF">ABB37_06017</name>
</gene>
<feature type="region of interest" description="Disordered" evidence="1">
    <location>
        <begin position="524"/>
        <end position="574"/>
    </location>
</feature>
<dbReference type="AlphaFoldDB" id="A0A0M9FZ52"/>
<dbReference type="EMBL" id="LGTL01000012">
    <property type="protein sequence ID" value="KPA78953.1"/>
    <property type="molecule type" value="Genomic_DNA"/>
</dbReference>
<dbReference type="Proteomes" id="UP000037923">
    <property type="component" value="Unassembled WGS sequence"/>
</dbReference>
<evidence type="ECO:0000313" key="2">
    <source>
        <dbReference type="EMBL" id="KPA78953.1"/>
    </source>
</evidence>
<name>A0A0M9FZ52_LEPPY</name>
<feature type="compositionally biased region" description="Polar residues" evidence="1">
    <location>
        <begin position="553"/>
        <end position="563"/>
    </location>
</feature>
<reference evidence="2 3" key="1">
    <citation type="submission" date="2015-07" db="EMBL/GenBank/DDBJ databases">
        <title>High-quality genome of monoxenous trypanosomatid Leptomonas pyrrhocoris.</title>
        <authorList>
            <person name="Flegontov P."/>
            <person name="Butenko A."/>
            <person name="Firsov S."/>
            <person name="Vlcek C."/>
            <person name="Logacheva M.D."/>
            <person name="Field M."/>
            <person name="Filatov D."/>
            <person name="Flegontova O."/>
            <person name="Gerasimov E."/>
            <person name="Jackson A.P."/>
            <person name="Kelly S."/>
            <person name="Opperdoes F."/>
            <person name="O'Reilly A."/>
            <person name="Votypka J."/>
            <person name="Yurchenko V."/>
            <person name="Lukes J."/>
        </authorList>
    </citation>
    <scope>NUCLEOTIDE SEQUENCE [LARGE SCALE GENOMIC DNA]</scope>
    <source>
        <strain evidence="2">H10</strain>
    </source>
</reference>
<accession>A0A0M9FZ52</accession>
<proteinExistence type="predicted"/>
<organism evidence="2 3">
    <name type="scientific">Leptomonas pyrrhocoris</name>
    <name type="common">Firebug parasite</name>
    <dbReference type="NCBI Taxonomy" id="157538"/>
    <lineage>
        <taxon>Eukaryota</taxon>
        <taxon>Discoba</taxon>
        <taxon>Euglenozoa</taxon>
        <taxon>Kinetoplastea</taxon>
        <taxon>Metakinetoplastina</taxon>
        <taxon>Trypanosomatida</taxon>
        <taxon>Trypanosomatidae</taxon>
        <taxon>Leishmaniinae</taxon>
        <taxon>Leptomonas</taxon>
    </lineage>
</organism>
<comment type="caution">
    <text evidence="2">The sequence shown here is derived from an EMBL/GenBank/DDBJ whole genome shotgun (WGS) entry which is preliminary data.</text>
</comment>